<organism evidence="6">
    <name type="scientific">hydrothermal vent metagenome</name>
    <dbReference type="NCBI Taxonomy" id="652676"/>
    <lineage>
        <taxon>unclassified sequences</taxon>
        <taxon>metagenomes</taxon>
        <taxon>ecological metagenomes</taxon>
    </lineage>
</organism>
<accession>A0A3B1ARK3</accession>
<proteinExistence type="predicted"/>
<reference evidence="6" key="1">
    <citation type="submission" date="2018-06" db="EMBL/GenBank/DDBJ databases">
        <authorList>
            <person name="Zhirakovskaya E."/>
        </authorList>
    </citation>
    <scope>NUCLEOTIDE SEQUENCE</scope>
</reference>
<dbReference type="GO" id="GO:0009536">
    <property type="term" value="C:plastid"/>
    <property type="evidence" value="ECO:0007669"/>
    <property type="project" value="UniProtKB-SubCell"/>
</dbReference>
<evidence type="ECO:0000256" key="2">
    <source>
        <dbReference type="ARBA" id="ARBA00022528"/>
    </source>
</evidence>
<gene>
    <name evidence="6" type="ORF">MNBD_GAMMA23-978</name>
</gene>
<keyword evidence="3" id="KW-0934">Plastid</keyword>
<dbReference type="InterPro" id="IPR052381">
    <property type="entry name" value="AAA_domain_protein"/>
</dbReference>
<sequence>MNYLTQLEQMLESGYRIVSIETYDTDRVSDLFTQLSRFSNKAYYVSTPNASMYRVGASHIAIPRTQDPADLLEHIDGSQHFGVFILRDFNHALEDKEIIKLLHKIATSDVDKVVLLLSENIELPKALKPYTLRSKHQMKKAV</sequence>
<evidence type="ECO:0000256" key="5">
    <source>
        <dbReference type="ARBA" id="ARBA00022840"/>
    </source>
</evidence>
<name>A0A3B1ARK3_9ZZZZ</name>
<evidence type="ECO:0000256" key="3">
    <source>
        <dbReference type="ARBA" id="ARBA00022640"/>
    </source>
</evidence>
<dbReference type="PANTHER" id="PTHR42960">
    <property type="entry name" value="YCF46 PROTEIN"/>
    <property type="match status" value="1"/>
</dbReference>
<keyword evidence="2" id="KW-0150">Chloroplast</keyword>
<keyword evidence="5" id="KW-0067">ATP-binding</keyword>
<dbReference type="GO" id="GO:0005524">
    <property type="term" value="F:ATP binding"/>
    <property type="evidence" value="ECO:0007669"/>
    <property type="project" value="UniProtKB-KW"/>
</dbReference>
<keyword evidence="4" id="KW-0547">Nucleotide-binding</keyword>
<dbReference type="PANTHER" id="PTHR42960:SF1">
    <property type="entry name" value="YCF46 PROTEIN"/>
    <property type="match status" value="1"/>
</dbReference>
<protein>
    <submittedName>
        <fullName evidence="6">Uncharacterized protein</fullName>
    </submittedName>
</protein>
<comment type="subcellular location">
    <subcellularLocation>
        <location evidence="1">Plastid</location>
    </subcellularLocation>
</comment>
<evidence type="ECO:0000313" key="6">
    <source>
        <dbReference type="EMBL" id="VAW95356.1"/>
    </source>
</evidence>
<dbReference type="EMBL" id="UOFT01000045">
    <property type="protein sequence ID" value="VAW95356.1"/>
    <property type="molecule type" value="Genomic_DNA"/>
</dbReference>
<evidence type="ECO:0000256" key="4">
    <source>
        <dbReference type="ARBA" id="ARBA00022741"/>
    </source>
</evidence>
<dbReference type="AlphaFoldDB" id="A0A3B1ARK3"/>
<evidence type="ECO:0000256" key="1">
    <source>
        <dbReference type="ARBA" id="ARBA00004474"/>
    </source>
</evidence>